<evidence type="ECO:0000313" key="2">
    <source>
        <dbReference type="EMBL" id="CAI8598154.1"/>
    </source>
</evidence>
<evidence type="ECO:0000256" key="1">
    <source>
        <dbReference type="SAM" id="MobiDB-lite"/>
    </source>
</evidence>
<accession>A0AAV0ZIZ0</accession>
<dbReference type="AlphaFoldDB" id="A0AAV0ZIZ0"/>
<feature type="compositionally biased region" description="Basic and acidic residues" evidence="1">
    <location>
        <begin position="9"/>
        <end position="22"/>
    </location>
</feature>
<proteinExistence type="predicted"/>
<feature type="compositionally biased region" description="Polar residues" evidence="1">
    <location>
        <begin position="123"/>
        <end position="143"/>
    </location>
</feature>
<feature type="compositionally biased region" description="Polar residues" evidence="1">
    <location>
        <begin position="26"/>
        <end position="43"/>
    </location>
</feature>
<dbReference type="Proteomes" id="UP001157006">
    <property type="component" value="Chromosome 2"/>
</dbReference>
<feature type="compositionally biased region" description="Polar residues" evidence="1">
    <location>
        <begin position="182"/>
        <end position="192"/>
    </location>
</feature>
<feature type="compositionally biased region" description="Polar residues" evidence="1">
    <location>
        <begin position="97"/>
        <end position="112"/>
    </location>
</feature>
<protein>
    <submittedName>
        <fullName evidence="2">Uncharacterized protein</fullName>
    </submittedName>
</protein>
<reference evidence="2 3" key="1">
    <citation type="submission" date="2023-01" db="EMBL/GenBank/DDBJ databases">
        <authorList>
            <person name="Kreplak J."/>
        </authorList>
    </citation>
    <scope>NUCLEOTIDE SEQUENCE [LARGE SCALE GENOMIC DNA]</scope>
</reference>
<dbReference type="EMBL" id="OX451737">
    <property type="protein sequence ID" value="CAI8598154.1"/>
    <property type="molecule type" value="Genomic_DNA"/>
</dbReference>
<sequence length="239" mass="25335">MSITSRNGEAVDLKSLKRDKVAPKAGSTSTSKVPMTNTENPPSEQEDDSPKKKKASELPPKSPKKRRRDGAHSENESEKDEDVSPFKRKKKKKTNKSGEGSQFANPSKSKVNVTAPKLKSKGPSESQSSKNVISERIGSNATSDEQKSVPFASSDPLTIQGQASKPAASPQPEGINEAVLNKGSSTATTPTGTVEALDQQATSPPLVEALDQQATSPPSTEGPVAGEPDTVRNSHHRQS</sequence>
<gene>
    <name evidence="2" type="ORF">VFH_II114600</name>
</gene>
<name>A0AAV0ZIZ0_VICFA</name>
<evidence type="ECO:0000313" key="3">
    <source>
        <dbReference type="Proteomes" id="UP001157006"/>
    </source>
</evidence>
<feature type="region of interest" description="Disordered" evidence="1">
    <location>
        <begin position="1"/>
        <end position="239"/>
    </location>
</feature>
<feature type="compositionally biased region" description="Basic residues" evidence="1">
    <location>
        <begin position="86"/>
        <end position="95"/>
    </location>
</feature>
<keyword evidence="3" id="KW-1185">Reference proteome</keyword>
<organism evidence="2 3">
    <name type="scientific">Vicia faba</name>
    <name type="common">Broad bean</name>
    <name type="synonym">Faba vulgaris</name>
    <dbReference type="NCBI Taxonomy" id="3906"/>
    <lineage>
        <taxon>Eukaryota</taxon>
        <taxon>Viridiplantae</taxon>
        <taxon>Streptophyta</taxon>
        <taxon>Embryophyta</taxon>
        <taxon>Tracheophyta</taxon>
        <taxon>Spermatophyta</taxon>
        <taxon>Magnoliopsida</taxon>
        <taxon>eudicotyledons</taxon>
        <taxon>Gunneridae</taxon>
        <taxon>Pentapetalae</taxon>
        <taxon>rosids</taxon>
        <taxon>fabids</taxon>
        <taxon>Fabales</taxon>
        <taxon>Fabaceae</taxon>
        <taxon>Papilionoideae</taxon>
        <taxon>50 kb inversion clade</taxon>
        <taxon>NPAAA clade</taxon>
        <taxon>Hologalegina</taxon>
        <taxon>IRL clade</taxon>
        <taxon>Fabeae</taxon>
        <taxon>Vicia</taxon>
    </lineage>
</organism>